<accession>A0A855MJ60</accession>
<proteinExistence type="predicted"/>
<sequence>MSTESQCERLVQKQPELQQIELQQTVRQRIVQQAIRCSTKSWATPSLVPQVRILYTEQHHPRVPVMYEPTIVIIFQG</sequence>
<protein>
    <submittedName>
        <fullName evidence="1">AraC family transcriptional regulator</fullName>
    </submittedName>
</protein>
<reference evidence="1" key="1">
    <citation type="submission" date="2017-12" db="EMBL/GenBank/DDBJ databases">
        <title>First report on the novel genomospecies/subspecies of Pectobacterium carotovorum in Russia.</title>
        <authorList>
            <person name="Shirshikov F.V."/>
            <person name="Miroshnikov K."/>
            <person name="Toshakov S.V."/>
            <person name="Kabanova A.P."/>
            <person name="Barannik A.P."/>
            <person name="Shneider M."/>
            <person name="Ignatov A.N."/>
            <person name="Miroshnikov K.A."/>
        </authorList>
    </citation>
    <scope>NUCLEOTIDE SEQUENCE [LARGE SCALE GENOMIC DNA]</scope>
    <source>
        <strain evidence="1">F131</strain>
    </source>
</reference>
<name>A0A855MJ60_9GAMM</name>
<organism evidence="1">
    <name type="scientific">Pectobacterium versatile</name>
    <dbReference type="NCBI Taxonomy" id="2488639"/>
    <lineage>
        <taxon>Bacteria</taxon>
        <taxon>Pseudomonadati</taxon>
        <taxon>Pseudomonadota</taxon>
        <taxon>Gammaproteobacteria</taxon>
        <taxon>Enterobacterales</taxon>
        <taxon>Pectobacteriaceae</taxon>
        <taxon>Pectobacterium</taxon>
    </lineage>
</organism>
<evidence type="ECO:0000313" key="1">
    <source>
        <dbReference type="EMBL" id="POY50514.1"/>
    </source>
</evidence>
<dbReference type="EMBL" id="PDVW01000007">
    <property type="protein sequence ID" value="POY50514.1"/>
    <property type="molecule type" value="Genomic_DNA"/>
</dbReference>
<dbReference type="AlphaFoldDB" id="A0A855MJ60"/>
<comment type="caution">
    <text evidence="1">The sequence shown here is derived from an EMBL/GenBank/DDBJ whole genome shotgun (WGS) entry which is preliminary data.</text>
</comment>
<gene>
    <name evidence="1" type="ORF">F131LOC_01733</name>
</gene>